<dbReference type="Pfam" id="PF14381">
    <property type="entry name" value="EDR1_CTR1_ARMC3_pept"/>
    <property type="match status" value="1"/>
</dbReference>
<dbReference type="GO" id="GO:0019104">
    <property type="term" value="F:DNA N-glycosylase activity"/>
    <property type="evidence" value="ECO:0007669"/>
    <property type="project" value="InterPro"/>
</dbReference>
<dbReference type="PANTHER" id="PTHR46213:SF13">
    <property type="entry name" value="DEMETER-LIKE PROTEIN 2-RELATED"/>
    <property type="match status" value="1"/>
</dbReference>
<evidence type="ECO:0000259" key="2">
    <source>
        <dbReference type="Pfam" id="PF14381"/>
    </source>
</evidence>
<dbReference type="Gene3D" id="3.30.200.20">
    <property type="entry name" value="Phosphorylase Kinase, domain 1"/>
    <property type="match status" value="1"/>
</dbReference>
<dbReference type="PANTHER" id="PTHR46213">
    <property type="entry name" value="TRANSCRIPTIONAL ACTIVATOR DEMETER"/>
    <property type="match status" value="1"/>
</dbReference>
<dbReference type="InterPro" id="IPR023170">
    <property type="entry name" value="HhH_base_excis_C"/>
</dbReference>
<keyword evidence="5" id="KW-1185">Reference proteome</keyword>
<dbReference type="GO" id="GO:0141166">
    <property type="term" value="P:chromosomal 5-methylcytosine DNA demethylation pathway"/>
    <property type="evidence" value="ECO:0007669"/>
    <property type="project" value="InterPro"/>
</dbReference>
<evidence type="ECO:0008006" key="6">
    <source>
        <dbReference type="Google" id="ProtNLM"/>
    </source>
</evidence>
<dbReference type="EMBL" id="JACBKZ010000003">
    <property type="protein sequence ID" value="KAF5953974.1"/>
    <property type="molecule type" value="Genomic_DNA"/>
</dbReference>
<dbReference type="InterPro" id="IPR003651">
    <property type="entry name" value="Endonuclease3_FeS-loop_motif"/>
</dbReference>
<evidence type="ECO:0000313" key="5">
    <source>
        <dbReference type="Proteomes" id="UP000593564"/>
    </source>
</evidence>
<feature type="compositionally biased region" description="Polar residues" evidence="1">
    <location>
        <begin position="253"/>
        <end position="264"/>
    </location>
</feature>
<feature type="region of interest" description="Disordered" evidence="1">
    <location>
        <begin position="288"/>
        <end position="308"/>
    </location>
</feature>
<feature type="domain" description="EDR1/CTR1/ARMC3-like peptidase-like" evidence="2">
    <location>
        <begin position="881"/>
        <end position="1087"/>
    </location>
</feature>
<sequence>MDDVLSSQYSGGSSQNSVDSSMAQTAERIGSCLQDNSEADPAIRSNPNSHSGSSFLELLQSVELYSQCSGGSSQNSVDSSMAHTAERIGSCSQDNSEADLATRSSPTSLVGSSKASIRPIIPSSNYPLQMTPNSGILEVESFETLGEEILFSDISKKIEENCTSEHSGITAESVSQAMVQKVMTASSQEAPKSPSESNHACSSPQEEVNKIFQSQNRPVGNLKDNVQSQTQEHNCRMQCVLEVPNLSREASDVTESTSVINNPKNNEHKEVESSLKDHGYLPSKAINGTSLDSSNVKRGRTAKQKQEPVDWDSLRLQAQAKGKRRERTAKTMDSLDWEAIRLADVKEVADTIKERGMNNVLAGRIKDFLNRMVREHGSIDLEWLRDVPPDKAKYPVLESIQRYLWPRLCKLDQRTLYELHYQMITFGKVFCTKSKPNCNVCPLRGECRHFASAFASARLALPGPEEKSIVNATENKAANQNPVEVLKPLQLPLPQADRQLQAQYQIRNCEPIIEVPASPEPIVEVPTTPEPEPQVPESDIEDAFFEDPEEIPMIKLNFEEFTQNLQNYMRQNMELQEGDMSKALVSLTPEAASIPTPKLKNVSQLRTEHQVYELPDSHPLLDGLDKREPDDPCSYLLAIWTPGETANSIQPPESKCSSQQFGKLCDENTCFSCNSIREANSQTVRGTLLVYQRKAFNTAFGEMPGRRSNYTLLSQVPDDHNHQPPGGGAGPYYESLSGEKNKGKGGGERGFDWDLIDHRRIGAAFQAPIALQRQSSGSSFGESSMSGEFYVPSVADSHSHLHDDVFKVGGGGDFRFKAAEIGGGGSSSSRSWAQQTEESYQLQLALALRLSSEATCADDPNFLDPVPDESASLSFASSDSVESVSHRFWVNGCLSYSDRIPDGFYLIHGMDPYVWTVCTNLQENGRIPSIELLKAADPRIDSSIQVILIDQHSDPSLKELQNRIHRVSCRVVTTEEVVDELAKIICNRMGGAASTGEDDFLPAWKECSDDLKESLRSTVLPIGSLSVGLCRHRALLFKVLADTIDLPCRIAKGCKYCKRDDAATCLVRFGPDRECLVDLIGKPGCLCEPDSLLNGPSSILLSSPLCFPRFRQVEPPIDFRLGTVDGDTGDSTYPKQSDRQCMDRHNHVPSPSNSNESHDRDLQLLKSSNPHTIISSTNMVKDPVPLKHFPPIGHREVQPLVGLSDPRGNAKDLRFVEGGQMVPRQPSKKLSLDVEDLDIPWSDLVLKERIGSGSFGTVHRADWHGSICIKERKERELYIIHTPKHIRVTHTYNKRLKEQKT</sequence>
<reference evidence="5" key="1">
    <citation type="journal article" date="2020" name="Nat. Commun.">
        <title>Genome assembly of wild tea tree DASZ reveals pedigree and selection history of tea varieties.</title>
        <authorList>
            <person name="Zhang W."/>
            <person name="Zhang Y."/>
            <person name="Qiu H."/>
            <person name="Guo Y."/>
            <person name="Wan H."/>
            <person name="Zhang X."/>
            <person name="Scossa F."/>
            <person name="Alseekh S."/>
            <person name="Zhang Q."/>
            <person name="Wang P."/>
            <person name="Xu L."/>
            <person name="Schmidt M.H."/>
            <person name="Jia X."/>
            <person name="Li D."/>
            <person name="Zhu A."/>
            <person name="Guo F."/>
            <person name="Chen W."/>
            <person name="Ni D."/>
            <person name="Usadel B."/>
            <person name="Fernie A.R."/>
            <person name="Wen W."/>
        </authorList>
    </citation>
    <scope>NUCLEOTIDE SEQUENCE [LARGE SCALE GENOMIC DNA]</scope>
    <source>
        <strain evidence="5">cv. G240</strain>
    </source>
</reference>
<dbReference type="InterPro" id="IPR055164">
    <property type="entry name" value="EDR1/CTR1/ARMC3-like_pept-like"/>
</dbReference>
<feature type="region of interest" description="Disordered" evidence="1">
    <location>
        <begin position="1"/>
        <end position="51"/>
    </location>
</feature>
<feature type="region of interest" description="Disordered" evidence="1">
    <location>
        <begin position="1121"/>
        <end position="1159"/>
    </location>
</feature>
<feature type="compositionally biased region" description="Basic and acidic residues" evidence="1">
    <location>
        <begin position="1136"/>
        <end position="1146"/>
    </location>
</feature>
<feature type="region of interest" description="Disordered" evidence="1">
    <location>
        <begin position="90"/>
        <end position="111"/>
    </location>
</feature>
<proteinExistence type="predicted"/>
<feature type="compositionally biased region" description="Basic and acidic residues" evidence="1">
    <location>
        <begin position="737"/>
        <end position="749"/>
    </location>
</feature>
<feature type="region of interest" description="Disordered" evidence="1">
    <location>
        <begin position="250"/>
        <end position="274"/>
    </location>
</feature>
<feature type="region of interest" description="Disordered" evidence="1">
    <location>
        <begin position="182"/>
        <end position="207"/>
    </location>
</feature>
<comment type="caution">
    <text evidence="4">The sequence shown here is derived from an EMBL/GenBank/DDBJ whole genome shotgun (WGS) entry which is preliminary data.</text>
</comment>
<feature type="compositionally biased region" description="Low complexity" evidence="1">
    <location>
        <begin position="1"/>
        <end position="21"/>
    </location>
</feature>
<dbReference type="GO" id="GO:0051539">
    <property type="term" value="F:4 iron, 4 sulfur cluster binding"/>
    <property type="evidence" value="ECO:0007669"/>
    <property type="project" value="InterPro"/>
</dbReference>
<dbReference type="Proteomes" id="UP000593564">
    <property type="component" value="Unassembled WGS sequence"/>
</dbReference>
<protein>
    <recommendedName>
        <fullName evidence="6">Protein kinase domain-containing protein</fullName>
    </recommendedName>
</protein>
<feature type="region of interest" description="Disordered" evidence="1">
    <location>
        <begin position="719"/>
        <end position="749"/>
    </location>
</feature>
<reference evidence="4 5" key="2">
    <citation type="submission" date="2020-07" db="EMBL/GenBank/DDBJ databases">
        <title>Genome assembly of wild tea tree DASZ reveals pedigree and selection history of tea varieties.</title>
        <authorList>
            <person name="Zhang W."/>
        </authorList>
    </citation>
    <scope>NUCLEOTIDE SEQUENCE [LARGE SCALE GENOMIC DNA]</scope>
    <source>
        <strain evidence="5">cv. G240</strain>
        <tissue evidence="4">Leaf</tissue>
    </source>
</reference>
<feature type="domain" description="Permuted single zf-CXXC unit" evidence="3">
    <location>
        <begin position="652"/>
        <end position="683"/>
    </location>
</feature>
<evidence type="ECO:0000256" key="1">
    <source>
        <dbReference type="SAM" id="MobiDB-lite"/>
    </source>
</evidence>
<feature type="compositionally biased region" description="Polar residues" evidence="1">
    <location>
        <begin position="102"/>
        <end position="111"/>
    </location>
</feature>
<gene>
    <name evidence="4" type="ORF">HYC85_006830</name>
</gene>
<dbReference type="GO" id="GO:0035514">
    <property type="term" value="F:DNA demethylase activity"/>
    <property type="evidence" value="ECO:0007669"/>
    <property type="project" value="InterPro"/>
</dbReference>
<dbReference type="GO" id="GO:0006281">
    <property type="term" value="P:DNA repair"/>
    <property type="evidence" value="ECO:0007669"/>
    <property type="project" value="InterPro"/>
</dbReference>
<dbReference type="SMART" id="SM00525">
    <property type="entry name" value="FES"/>
    <property type="match status" value="1"/>
</dbReference>
<evidence type="ECO:0000259" key="3">
    <source>
        <dbReference type="Pfam" id="PF15629"/>
    </source>
</evidence>
<dbReference type="SUPFAM" id="SSF48150">
    <property type="entry name" value="DNA-glycosylase"/>
    <property type="match status" value="1"/>
</dbReference>
<feature type="compositionally biased region" description="Basic and acidic residues" evidence="1">
    <location>
        <begin position="265"/>
        <end position="274"/>
    </location>
</feature>
<dbReference type="Gene3D" id="1.10.340.30">
    <property type="entry name" value="Hypothetical protein, domain 2"/>
    <property type="match status" value="1"/>
</dbReference>
<organism evidence="4 5">
    <name type="scientific">Camellia sinensis</name>
    <name type="common">Tea plant</name>
    <name type="synonym">Thea sinensis</name>
    <dbReference type="NCBI Taxonomy" id="4442"/>
    <lineage>
        <taxon>Eukaryota</taxon>
        <taxon>Viridiplantae</taxon>
        <taxon>Streptophyta</taxon>
        <taxon>Embryophyta</taxon>
        <taxon>Tracheophyta</taxon>
        <taxon>Spermatophyta</taxon>
        <taxon>Magnoliopsida</taxon>
        <taxon>eudicotyledons</taxon>
        <taxon>Gunneridae</taxon>
        <taxon>Pentapetalae</taxon>
        <taxon>asterids</taxon>
        <taxon>Ericales</taxon>
        <taxon>Theaceae</taxon>
        <taxon>Camellia</taxon>
    </lineage>
</organism>
<dbReference type="InterPro" id="IPR011257">
    <property type="entry name" value="DNA_glycosylase"/>
</dbReference>
<evidence type="ECO:0000313" key="4">
    <source>
        <dbReference type="EMBL" id="KAF5953974.1"/>
    </source>
</evidence>
<dbReference type="Pfam" id="PF15629">
    <property type="entry name" value="Perm-CXXC"/>
    <property type="match status" value="1"/>
</dbReference>
<dbReference type="InterPro" id="IPR044811">
    <property type="entry name" value="DME/ROS1"/>
</dbReference>
<name>A0A7J7HPN7_CAMSI</name>
<accession>A0A7J7HPN7</accession>
<dbReference type="Gene3D" id="1.10.1670.10">
    <property type="entry name" value="Helix-hairpin-Helix base-excision DNA repair enzymes (C-terminal)"/>
    <property type="match status" value="1"/>
</dbReference>
<dbReference type="InterPro" id="IPR028924">
    <property type="entry name" value="Perm-CXXC"/>
</dbReference>